<reference evidence="2" key="1">
    <citation type="submission" date="2020-11" db="EMBL/GenBank/DDBJ databases">
        <title>Sequencing the genomes of 1000 actinobacteria strains.</title>
        <authorList>
            <person name="Klenk H.-P."/>
        </authorList>
    </citation>
    <scope>NUCLEOTIDE SEQUENCE</scope>
    <source>
        <strain evidence="2">DSM 43175</strain>
    </source>
</reference>
<dbReference type="Proteomes" id="UP000614047">
    <property type="component" value="Unassembled WGS sequence"/>
</dbReference>
<organism evidence="2 3">
    <name type="scientific">Actinomadura viridis</name>
    <dbReference type="NCBI Taxonomy" id="58110"/>
    <lineage>
        <taxon>Bacteria</taxon>
        <taxon>Bacillati</taxon>
        <taxon>Actinomycetota</taxon>
        <taxon>Actinomycetes</taxon>
        <taxon>Streptosporangiales</taxon>
        <taxon>Thermomonosporaceae</taxon>
        <taxon>Actinomadura</taxon>
    </lineage>
</organism>
<proteinExistence type="predicted"/>
<comment type="caution">
    <text evidence="2">The sequence shown here is derived from an EMBL/GenBank/DDBJ whole genome shotgun (WGS) entry which is preliminary data.</text>
</comment>
<name>A0A931DL12_9ACTN</name>
<keyword evidence="1" id="KW-0472">Membrane</keyword>
<dbReference type="RefSeq" id="WP_197015264.1">
    <property type="nucleotide sequence ID" value="NZ_BAABES010000018.1"/>
</dbReference>
<dbReference type="InterPro" id="IPR021741">
    <property type="entry name" value="DUF3311"/>
</dbReference>
<gene>
    <name evidence="2" type="ORF">IW256_007277</name>
</gene>
<keyword evidence="1" id="KW-0812">Transmembrane</keyword>
<accession>A0A931DL12</accession>
<sequence length="71" mass="7971">MWLRLVLAALPFAFFLGVVPWVNRTEPYVLGLPFFLFWLSLSIALTSVCMAVVYRLDPANRPDPAGSEEEG</sequence>
<keyword evidence="3" id="KW-1185">Reference proteome</keyword>
<dbReference type="Pfam" id="PF11755">
    <property type="entry name" value="DUF3311"/>
    <property type="match status" value="1"/>
</dbReference>
<keyword evidence="1" id="KW-1133">Transmembrane helix</keyword>
<feature type="transmembrane region" description="Helical" evidence="1">
    <location>
        <begin position="34"/>
        <end position="54"/>
    </location>
</feature>
<evidence type="ECO:0000313" key="2">
    <source>
        <dbReference type="EMBL" id="MBG6093164.1"/>
    </source>
</evidence>
<evidence type="ECO:0000313" key="3">
    <source>
        <dbReference type="Proteomes" id="UP000614047"/>
    </source>
</evidence>
<evidence type="ECO:0008006" key="4">
    <source>
        <dbReference type="Google" id="ProtNLM"/>
    </source>
</evidence>
<protein>
    <recommendedName>
        <fullName evidence="4">DUF3311 domain-containing protein</fullName>
    </recommendedName>
</protein>
<evidence type="ECO:0000256" key="1">
    <source>
        <dbReference type="SAM" id="Phobius"/>
    </source>
</evidence>
<dbReference type="EMBL" id="JADOUA010000001">
    <property type="protein sequence ID" value="MBG6093164.1"/>
    <property type="molecule type" value="Genomic_DNA"/>
</dbReference>
<dbReference type="AlphaFoldDB" id="A0A931DL12"/>